<evidence type="ECO:0000313" key="2">
    <source>
        <dbReference type="Proteomes" id="UP000546213"/>
    </source>
</evidence>
<name>A0A8H5PH55_9HYPO</name>
<gene>
    <name evidence="1" type="ORF">FPCIR_3952</name>
</gene>
<sequence length="444" mass="49202">MDQNPFTSPTMPSLPALSLPVTEDECEVLTLCLVSNLSQYEVGDFLSHLKYQVGIAQHTIAEFDSNVPPDWKKATPAFHTNNPLQPRFKTFEALKDGIMWMASEVNNGIAGFIRENRVEPSGRVPSASLREVRLWVQLNTQPERVALEAKDLTFEQVRAILIGLEPKIKPNFNILDTEYGEIPEEEVPKKKKKNLPKKGPTAYEVALGQRNVSEQSQKLLKKGLIDVKIDHIFPMVIFVCSGAGLRNGVLYIIHHSYAFGGTQERLASWASMYKIRLDARNAHVGAVDQGRWVEAYGKLDQYDKDAASQGFDQTTARRHLAELTLSVNGGPTESEMTPLASSASPAALRDVLEHIGLPFNVYANKVKPSGCCYGCKATVRYVEAMTTDALIQDIKSTSGSTKFEHRNEAWSCAEVLSSLYCQKAHMSLVSGMEDVNLANEAKSK</sequence>
<proteinExistence type="predicted"/>
<organism evidence="1 2">
    <name type="scientific">Fusarium pseudocircinatum</name>
    <dbReference type="NCBI Taxonomy" id="56676"/>
    <lineage>
        <taxon>Eukaryota</taxon>
        <taxon>Fungi</taxon>
        <taxon>Dikarya</taxon>
        <taxon>Ascomycota</taxon>
        <taxon>Pezizomycotina</taxon>
        <taxon>Sordariomycetes</taxon>
        <taxon>Hypocreomycetidae</taxon>
        <taxon>Hypocreales</taxon>
        <taxon>Nectriaceae</taxon>
        <taxon>Fusarium</taxon>
        <taxon>Fusarium fujikuroi species complex</taxon>
    </lineage>
</organism>
<comment type="caution">
    <text evidence="1">The sequence shown here is derived from an EMBL/GenBank/DDBJ whole genome shotgun (WGS) entry which is preliminary data.</text>
</comment>
<evidence type="ECO:0000313" key="1">
    <source>
        <dbReference type="EMBL" id="KAF5596604.1"/>
    </source>
</evidence>
<keyword evidence="2" id="KW-1185">Reference proteome</keyword>
<dbReference type="EMBL" id="JAAOAS010000082">
    <property type="protein sequence ID" value="KAF5596604.1"/>
    <property type="molecule type" value="Genomic_DNA"/>
</dbReference>
<reference evidence="1 2" key="1">
    <citation type="submission" date="2020-05" db="EMBL/GenBank/DDBJ databases">
        <title>Identification and distribution of gene clusters putatively required for synthesis of sphingolipid metabolism inhibitors in phylogenetically diverse species of the filamentous fungus Fusarium.</title>
        <authorList>
            <person name="Kim H.-S."/>
            <person name="Busman M."/>
            <person name="Brown D.W."/>
            <person name="Divon H."/>
            <person name="Uhlig S."/>
            <person name="Proctor R.H."/>
        </authorList>
    </citation>
    <scope>NUCLEOTIDE SEQUENCE [LARGE SCALE GENOMIC DNA]</scope>
    <source>
        <strain evidence="1 2">NRRL 36939</strain>
    </source>
</reference>
<accession>A0A8H5PH55</accession>
<dbReference type="AlphaFoldDB" id="A0A8H5PH55"/>
<protein>
    <submittedName>
        <fullName evidence="1">Uncharacterized protein</fullName>
    </submittedName>
</protein>
<dbReference type="Proteomes" id="UP000546213">
    <property type="component" value="Unassembled WGS sequence"/>
</dbReference>
<dbReference type="OrthoDB" id="5075557at2759"/>